<keyword evidence="2" id="KW-1185">Reference proteome</keyword>
<sequence>MKQSNALIIGASSGIGAELVKQLSQSDEICEVHAVSRKKLNQTNPKVRCHQINSLDEQQIRALCKELHSVGHFRLVVSCIGVLQSQIHDKEIKPEKRLEDISADQLETYFKINTIAPMLWLKHLPLIFDNQKKSQVVMLSARVGSIADNRLGGWYGYRASKAALNMLVKNTQVEYSRRFKNVELICYHPGTVDTDLSKPFQANVPQNKLFSVSFTVDKLLNHIHTLDIQYAPHFIDWDNQPIDW</sequence>
<reference evidence="1 2" key="1">
    <citation type="journal article" date="2017" name="Antonie Van Leeuwenhoek">
        <title>Rhizobium rhizosphaerae sp. nov., a novel species isolated from rice rhizosphere.</title>
        <authorList>
            <person name="Zhao J.J."/>
            <person name="Zhang J."/>
            <person name="Zhang R.J."/>
            <person name="Zhang C.W."/>
            <person name="Yin H.Q."/>
            <person name="Zhang X.X."/>
        </authorList>
    </citation>
    <scope>NUCLEOTIDE SEQUENCE [LARGE SCALE GENOMIC DNA]</scope>
    <source>
        <strain evidence="1 2">E3</strain>
    </source>
</reference>
<gene>
    <name evidence="1" type="ORF">GLIP_4359</name>
</gene>
<dbReference type="Gene3D" id="3.40.50.720">
    <property type="entry name" value="NAD(P)-binding Rossmann-like Domain"/>
    <property type="match status" value="1"/>
</dbReference>
<organism evidence="1 2">
    <name type="scientific">Aliiglaciecola lipolytica E3</name>
    <dbReference type="NCBI Taxonomy" id="1127673"/>
    <lineage>
        <taxon>Bacteria</taxon>
        <taxon>Pseudomonadati</taxon>
        <taxon>Pseudomonadota</taxon>
        <taxon>Gammaproteobacteria</taxon>
        <taxon>Alteromonadales</taxon>
        <taxon>Alteromonadaceae</taxon>
        <taxon>Aliiglaciecola</taxon>
    </lineage>
</organism>
<dbReference type="EMBL" id="BAEN01000076">
    <property type="protein sequence ID" value="GAC16970.1"/>
    <property type="molecule type" value="Genomic_DNA"/>
</dbReference>
<dbReference type="InterPro" id="IPR052184">
    <property type="entry name" value="SDR_enzymes"/>
</dbReference>
<accession>K6Z0I9</accession>
<dbReference type="InterPro" id="IPR036291">
    <property type="entry name" value="NAD(P)-bd_dom_sf"/>
</dbReference>
<evidence type="ECO:0000313" key="1">
    <source>
        <dbReference type="EMBL" id="GAC16970.1"/>
    </source>
</evidence>
<dbReference type="STRING" id="1127673.GLIP_4359"/>
<dbReference type="Pfam" id="PF00106">
    <property type="entry name" value="adh_short"/>
    <property type="match status" value="1"/>
</dbReference>
<dbReference type="Proteomes" id="UP000006334">
    <property type="component" value="Unassembled WGS sequence"/>
</dbReference>
<dbReference type="OrthoDB" id="9785826at2"/>
<dbReference type="eggNOG" id="COG1028">
    <property type="taxonomic scope" value="Bacteria"/>
</dbReference>
<dbReference type="GO" id="GO:0016616">
    <property type="term" value="F:oxidoreductase activity, acting on the CH-OH group of donors, NAD or NADP as acceptor"/>
    <property type="evidence" value="ECO:0007669"/>
    <property type="project" value="TreeGrafter"/>
</dbReference>
<protein>
    <submittedName>
        <fullName evidence="1">Oxidoreductase, short-chain dehydrogenase/reductase family protein</fullName>
    </submittedName>
</protein>
<dbReference type="PANTHER" id="PTHR45458">
    <property type="entry name" value="SHORT-CHAIN DEHYDROGENASE/REDUCTASE SDR"/>
    <property type="match status" value="1"/>
</dbReference>
<evidence type="ECO:0000313" key="2">
    <source>
        <dbReference type="Proteomes" id="UP000006334"/>
    </source>
</evidence>
<dbReference type="AlphaFoldDB" id="K6Z0I9"/>
<dbReference type="PRINTS" id="PR00081">
    <property type="entry name" value="GDHRDH"/>
</dbReference>
<dbReference type="InterPro" id="IPR002347">
    <property type="entry name" value="SDR_fam"/>
</dbReference>
<comment type="caution">
    <text evidence="1">The sequence shown here is derived from an EMBL/GenBank/DDBJ whole genome shotgun (WGS) entry which is preliminary data.</text>
</comment>
<dbReference type="PANTHER" id="PTHR45458:SF1">
    <property type="entry name" value="SHORT CHAIN DEHYDROGENASE"/>
    <property type="match status" value="1"/>
</dbReference>
<dbReference type="SUPFAM" id="SSF51735">
    <property type="entry name" value="NAD(P)-binding Rossmann-fold domains"/>
    <property type="match status" value="1"/>
</dbReference>
<dbReference type="RefSeq" id="WP_008846772.1">
    <property type="nucleotide sequence ID" value="NZ_BAEN01000076.1"/>
</dbReference>
<name>K6Z0I9_9ALTE</name>
<proteinExistence type="predicted"/>